<evidence type="ECO:0000313" key="6">
    <source>
        <dbReference type="EMBL" id="RCI02542.1"/>
    </source>
</evidence>
<protein>
    <recommendedName>
        <fullName evidence="8">EamA domain-containing protein</fullName>
    </recommendedName>
</protein>
<comment type="caution">
    <text evidence="6">The sequence shown here is derived from an EMBL/GenBank/DDBJ whole genome shotgun (WGS) entry which is preliminary data.</text>
</comment>
<evidence type="ECO:0000313" key="7">
    <source>
        <dbReference type="Proteomes" id="UP000253551"/>
    </source>
</evidence>
<accession>A0A367KL17</accession>
<evidence type="ECO:0008006" key="8">
    <source>
        <dbReference type="Google" id="ProtNLM"/>
    </source>
</evidence>
<gene>
    <name evidence="6" type="ORF">CU098_012336</name>
</gene>
<organism evidence="6 7">
    <name type="scientific">Rhizopus stolonifer</name>
    <name type="common">Rhizopus nigricans</name>
    <dbReference type="NCBI Taxonomy" id="4846"/>
    <lineage>
        <taxon>Eukaryota</taxon>
        <taxon>Fungi</taxon>
        <taxon>Fungi incertae sedis</taxon>
        <taxon>Mucoromycota</taxon>
        <taxon>Mucoromycotina</taxon>
        <taxon>Mucoromycetes</taxon>
        <taxon>Mucorales</taxon>
        <taxon>Mucorineae</taxon>
        <taxon>Rhizopodaceae</taxon>
        <taxon>Rhizopus</taxon>
    </lineage>
</organism>
<dbReference type="InterPro" id="IPR037185">
    <property type="entry name" value="EmrE-like"/>
</dbReference>
<keyword evidence="3 5" id="KW-1133">Transmembrane helix</keyword>
<dbReference type="Proteomes" id="UP000253551">
    <property type="component" value="Unassembled WGS sequence"/>
</dbReference>
<name>A0A367KL17_RHIST</name>
<keyword evidence="7" id="KW-1185">Reference proteome</keyword>
<dbReference type="InterPro" id="IPR008521">
    <property type="entry name" value="Mg_trans_NIPA"/>
</dbReference>
<sequence length="188" mass="20953">MGTEDNVIRFAIGLFVSLGASFMDALGLNILKLDHVKESSREKQRGDCGRPLWHMGLYTYIASQLIGSTIALNYLKTQWVAPLGSVALIFNFVFAKMLVGTKITRKDVLGTCVVVGSVIWIVVFGGMYNGEDPEESISLENLKILFVRPLFIIYFSALNIITFGGLFISIWSSWEITDGSKKSKRQLF</sequence>
<dbReference type="EMBL" id="PJQM01001352">
    <property type="protein sequence ID" value="RCI02542.1"/>
    <property type="molecule type" value="Genomic_DNA"/>
</dbReference>
<feature type="transmembrane region" description="Helical" evidence="5">
    <location>
        <begin position="6"/>
        <end position="31"/>
    </location>
</feature>
<feature type="transmembrane region" description="Helical" evidence="5">
    <location>
        <begin position="108"/>
        <end position="130"/>
    </location>
</feature>
<evidence type="ECO:0000256" key="2">
    <source>
        <dbReference type="ARBA" id="ARBA00022692"/>
    </source>
</evidence>
<evidence type="ECO:0000256" key="5">
    <source>
        <dbReference type="SAM" id="Phobius"/>
    </source>
</evidence>
<dbReference type="GO" id="GO:0015095">
    <property type="term" value="F:magnesium ion transmembrane transporter activity"/>
    <property type="evidence" value="ECO:0007669"/>
    <property type="project" value="InterPro"/>
</dbReference>
<keyword evidence="4 5" id="KW-0472">Membrane</keyword>
<evidence type="ECO:0000256" key="4">
    <source>
        <dbReference type="ARBA" id="ARBA00023136"/>
    </source>
</evidence>
<proteinExistence type="predicted"/>
<dbReference type="AlphaFoldDB" id="A0A367KL17"/>
<dbReference type="OrthoDB" id="165382at2759"/>
<dbReference type="Pfam" id="PF05653">
    <property type="entry name" value="Mg_trans_NIPA"/>
    <property type="match status" value="1"/>
</dbReference>
<keyword evidence="2 5" id="KW-0812">Transmembrane</keyword>
<evidence type="ECO:0000256" key="1">
    <source>
        <dbReference type="ARBA" id="ARBA00004141"/>
    </source>
</evidence>
<feature type="transmembrane region" description="Helical" evidence="5">
    <location>
        <begin position="79"/>
        <end position="99"/>
    </location>
</feature>
<reference evidence="6 7" key="1">
    <citation type="journal article" date="2018" name="G3 (Bethesda)">
        <title>Phylogenetic and Phylogenomic Definition of Rhizopus Species.</title>
        <authorList>
            <person name="Gryganskyi A.P."/>
            <person name="Golan J."/>
            <person name="Dolatabadi S."/>
            <person name="Mondo S."/>
            <person name="Robb S."/>
            <person name="Idnurm A."/>
            <person name="Muszewska A."/>
            <person name="Steczkiewicz K."/>
            <person name="Masonjones S."/>
            <person name="Liao H.L."/>
            <person name="Gajdeczka M.T."/>
            <person name="Anike F."/>
            <person name="Vuek A."/>
            <person name="Anishchenko I.M."/>
            <person name="Voigt K."/>
            <person name="de Hoog G.S."/>
            <person name="Smith M.E."/>
            <person name="Heitman J."/>
            <person name="Vilgalys R."/>
            <person name="Stajich J.E."/>
        </authorList>
    </citation>
    <scope>NUCLEOTIDE SEQUENCE [LARGE SCALE GENOMIC DNA]</scope>
    <source>
        <strain evidence="6 7">LSU 92-RS-03</strain>
    </source>
</reference>
<comment type="subcellular location">
    <subcellularLocation>
        <location evidence="1">Membrane</location>
        <topology evidence="1">Multi-pass membrane protein</topology>
    </subcellularLocation>
</comment>
<feature type="non-terminal residue" evidence="6">
    <location>
        <position position="188"/>
    </location>
</feature>
<dbReference type="PANTHER" id="PTHR12570:SF82">
    <property type="entry name" value="NIPA-LIKE PROTEIN 3"/>
    <property type="match status" value="1"/>
</dbReference>
<dbReference type="PANTHER" id="PTHR12570">
    <property type="match status" value="1"/>
</dbReference>
<feature type="transmembrane region" description="Helical" evidence="5">
    <location>
        <begin position="150"/>
        <end position="174"/>
    </location>
</feature>
<dbReference type="GO" id="GO:0016020">
    <property type="term" value="C:membrane"/>
    <property type="evidence" value="ECO:0007669"/>
    <property type="project" value="UniProtKB-SubCell"/>
</dbReference>
<evidence type="ECO:0000256" key="3">
    <source>
        <dbReference type="ARBA" id="ARBA00022989"/>
    </source>
</evidence>
<dbReference type="SUPFAM" id="SSF103481">
    <property type="entry name" value="Multidrug resistance efflux transporter EmrE"/>
    <property type="match status" value="1"/>
</dbReference>
<feature type="transmembrane region" description="Helical" evidence="5">
    <location>
        <begin position="52"/>
        <end position="73"/>
    </location>
</feature>